<reference evidence="2" key="1">
    <citation type="submission" date="2021-06" db="EMBL/GenBank/DDBJ databases">
        <authorList>
            <person name="Hodson N. C."/>
            <person name="Mongue J. A."/>
            <person name="Jaron S. K."/>
        </authorList>
    </citation>
    <scope>NUCLEOTIDE SEQUENCE</scope>
</reference>
<gene>
    <name evidence="2" type="ORF">AFUS01_LOCUS18810</name>
</gene>
<accession>A0A8J2NXI0</accession>
<evidence type="ECO:0000313" key="3">
    <source>
        <dbReference type="Proteomes" id="UP000708208"/>
    </source>
</evidence>
<dbReference type="EMBL" id="CAJVCH010189665">
    <property type="protein sequence ID" value="CAG7730143.1"/>
    <property type="molecule type" value="Genomic_DNA"/>
</dbReference>
<dbReference type="AlphaFoldDB" id="A0A8J2NXI0"/>
<comment type="caution">
    <text evidence="2">The sequence shown here is derived from an EMBL/GenBank/DDBJ whole genome shotgun (WGS) entry which is preliminary data.</text>
</comment>
<keyword evidence="3" id="KW-1185">Reference proteome</keyword>
<feature type="non-terminal residue" evidence="2">
    <location>
        <position position="25"/>
    </location>
</feature>
<name>A0A8J2NXI0_9HEXA</name>
<evidence type="ECO:0000313" key="2">
    <source>
        <dbReference type="EMBL" id="CAG7730143.1"/>
    </source>
</evidence>
<protein>
    <submittedName>
        <fullName evidence="2">Uncharacterized protein</fullName>
    </submittedName>
</protein>
<dbReference type="Proteomes" id="UP000708208">
    <property type="component" value="Unassembled WGS sequence"/>
</dbReference>
<evidence type="ECO:0000256" key="1">
    <source>
        <dbReference type="SAM" id="MobiDB-lite"/>
    </source>
</evidence>
<organism evidence="2 3">
    <name type="scientific">Allacma fusca</name>
    <dbReference type="NCBI Taxonomy" id="39272"/>
    <lineage>
        <taxon>Eukaryota</taxon>
        <taxon>Metazoa</taxon>
        <taxon>Ecdysozoa</taxon>
        <taxon>Arthropoda</taxon>
        <taxon>Hexapoda</taxon>
        <taxon>Collembola</taxon>
        <taxon>Symphypleona</taxon>
        <taxon>Sminthuridae</taxon>
        <taxon>Allacma</taxon>
    </lineage>
</organism>
<proteinExistence type="predicted"/>
<sequence length="25" mass="2932">NTSNFDSNRLHNRIRATRTQTTSIK</sequence>
<feature type="region of interest" description="Disordered" evidence="1">
    <location>
        <begin position="1"/>
        <end position="25"/>
    </location>
</feature>